<evidence type="ECO:0000256" key="7">
    <source>
        <dbReference type="ARBA" id="ARBA00059024"/>
    </source>
</evidence>
<feature type="compositionally biased region" description="Basic residues" evidence="11">
    <location>
        <begin position="633"/>
        <end position="643"/>
    </location>
</feature>
<dbReference type="GO" id="GO:0007165">
    <property type="term" value="P:signal transduction"/>
    <property type="evidence" value="ECO:0007669"/>
    <property type="project" value="InterPro"/>
</dbReference>
<feature type="compositionally biased region" description="Low complexity" evidence="11">
    <location>
        <begin position="466"/>
        <end position="478"/>
    </location>
</feature>
<dbReference type="PROSITE" id="PS50088">
    <property type="entry name" value="ANK_REPEAT"/>
    <property type="match status" value="4"/>
</dbReference>
<reference evidence="13" key="2">
    <citation type="submission" date="2025-09" db="UniProtKB">
        <authorList>
            <consortium name="Ensembl"/>
        </authorList>
    </citation>
    <scope>IDENTIFICATION</scope>
</reference>
<evidence type="ECO:0000313" key="13">
    <source>
        <dbReference type="Ensembl" id="ENSANAP00000035493.1"/>
    </source>
</evidence>
<dbReference type="InterPro" id="IPR036770">
    <property type="entry name" value="Ankyrin_rpt-contain_sf"/>
</dbReference>
<dbReference type="PROSITE" id="PS50297">
    <property type="entry name" value="ANK_REP_REGION"/>
    <property type="match status" value="3"/>
</dbReference>
<feature type="repeat" description="ANK" evidence="10">
    <location>
        <begin position="216"/>
        <end position="248"/>
    </location>
</feature>
<evidence type="ECO:0000259" key="12">
    <source>
        <dbReference type="Pfam" id="PF15898"/>
    </source>
</evidence>
<evidence type="ECO:0000256" key="2">
    <source>
        <dbReference type="ARBA" id="ARBA00022490"/>
    </source>
</evidence>
<dbReference type="InterPro" id="IPR051226">
    <property type="entry name" value="PP1_Regulatory_Subunit"/>
</dbReference>
<dbReference type="GO" id="GO:0030018">
    <property type="term" value="C:Z disc"/>
    <property type="evidence" value="ECO:0007669"/>
    <property type="project" value="TreeGrafter"/>
</dbReference>
<feature type="repeat" description="ANK" evidence="10">
    <location>
        <begin position="123"/>
        <end position="155"/>
    </location>
</feature>
<dbReference type="Pfam" id="PF15898">
    <property type="entry name" value="PRKG1_interact"/>
    <property type="match status" value="1"/>
</dbReference>
<feature type="compositionally biased region" description="Basic and acidic residues" evidence="11">
    <location>
        <begin position="482"/>
        <end position="491"/>
    </location>
</feature>
<feature type="compositionally biased region" description="Basic and acidic residues" evidence="11">
    <location>
        <begin position="921"/>
        <end position="930"/>
    </location>
</feature>
<dbReference type="OrthoDB" id="9534551at2759"/>
<dbReference type="GeneTree" id="ENSGT00940000157067"/>
<evidence type="ECO:0000256" key="9">
    <source>
        <dbReference type="PIRNR" id="PIRNR038141"/>
    </source>
</evidence>
<reference evidence="13" key="1">
    <citation type="submission" date="2025-08" db="UniProtKB">
        <authorList>
            <consortium name="Ensembl"/>
        </authorList>
    </citation>
    <scope>IDENTIFICATION</scope>
</reference>
<feature type="compositionally biased region" description="Basic and acidic residues" evidence="11">
    <location>
        <begin position="656"/>
        <end position="680"/>
    </location>
</feature>
<keyword evidence="5 10" id="KW-0040">ANK repeat</keyword>
<feature type="repeat" description="ANK" evidence="10">
    <location>
        <begin position="249"/>
        <end position="281"/>
    </location>
</feature>
<feature type="region of interest" description="Disordered" evidence="11">
    <location>
        <begin position="602"/>
        <end position="865"/>
    </location>
</feature>
<dbReference type="CTD" id="4660"/>
<dbReference type="Proteomes" id="UP000233020">
    <property type="component" value="Unplaced"/>
</dbReference>
<accession>A0A2K5EQN8</accession>
<feature type="repeat" description="ANK" evidence="10">
    <location>
        <begin position="90"/>
        <end position="122"/>
    </location>
</feature>
<evidence type="ECO:0000256" key="10">
    <source>
        <dbReference type="PROSITE-ProRule" id="PRU00023"/>
    </source>
</evidence>
<evidence type="ECO:0000256" key="1">
    <source>
        <dbReference type="ARBA" id="ARBA00004529"/>
    </source>
</evidence>
<dbReference type="Ensembl" id="ENSANAT00000053562.1">
    <property type="protein sequence ID" value="ENSANAP00000035493.1"/>
    <property type="gene ID" value="ENSANAG00000035134.1"/>
</dbReference>
<evidence type="ECO:0000256" key="6">
    <source>
        <dbReference type="ARBA" id="ARBA00023212"/>
    </source>
</evidence>
<dbReference type="PIRSF" id="PIRSF038141">
    <property type="entry name" value="PP1_12ABC_vert"/>
    <property type="match status" value="1"/>
</dbReference>
<feature type="compositionally biased region" description="Low complexity" evidence="11">
    <location>
        <begin position="411"/>
        <end position="421"/>
    </location>
</feature>
<evidence type="ECO:0000256" key="4">
    <source>
        <dbReference type="ARBA" id="ARBA00022737"/>
    </source>
</evidence>
<feature type="compositionally biased region" description="Polar residues" evidence="11">
    <location>
        <begin position="843"/>
        <end position="852"/>
    </location>
</feature>
<comment type="subunit">
    <text evidence="8">PP1 comprises a catalytic subunit, PPP1CA, PPP1CB or PPP1CC, and one or several targeting or regulatory subunits. PPP1R12B mediates binding to myosin. Isoform 3 and isoform 4 bind PPP1R12A, but not isoform 1 of PPP1R12B itself. Binds IL16.</text>
</comment>
<feature type="compositionally biased region" description="Basic and acidic residues" evidence="11">
    <location>
        <begin position="936"/>
        <end position="951"/>
    </location>
</feature>
<keyword evidence="14" id="KW-1185">Reference proteome</keyword>
<dbReference type="SMART" id="SM00248">
    <property type="entry name" value="ANK"/>
    <property type="match status" value="5"/>
</dbReference>
<dbReference type="InterPro" id="IPR017401">
    <property type="entry name" value="MYPT1/MYPT2/Mbs85"/>
</dbReference>
<feature type="domain" description="cGMP-dependent protein kinase interacting" evidence="12">
    <location>
        <begin position="884"/>
        <end position="985"/>
    </location>
</feature>
<dbReference type="GO" id="GO:0001725">
    <property type="term" value="C:stress fiber"/>
    <property type="evidence" value="ECO:0007669"/>
    <property type="project" value="UniProtKB-SubCell"/>
</dbReference>
<dbReference type="GO" id="GO:0019208">
    <property type="term" value="F:phosphatase regulator activity"/>
    <property type="evidence" value="ECO:0007669"/>
    <property type="project" value="UniProtKB-UniRule"/>
</dbReference>
<sequence>MAELEHIGGKRAESARMRRAEQLRRWRGSLTEQEPAERRGMGRQPLTRRGSPRVRFEDGAVFLAACSSGDTDEVKKLLARGADINTVNVDGLTALHQACIDENLDMVKFLVENRANVNQQDNEGWTPLHAAASCGYLNIAEYFINHGASVGIVNSEGEVPSDLAEELAMKDLLLEQVKKQGVDLEQSRKEEEQQMLQDARQWLNSGKIEDVRQARSGATALHVAAAKGYSEVLRLLIQAGYELNVQDYDGWTPLHAAAHWGVKEACSILAEALCDMDIRNKLGQTPFDVADEGLVEHLEMLQKKQNVLRSEKETRNKLIESDLNSKMQSGLFKNKEKMLYEEETPKSQETGEENKESSSSSSEEEEGEDEASESETEKEADKKTEAFVNHSNSESKSSVMEQIPAPAQNTFSSSSARRFSSGLFNKLEEPKDESPSSWRLGLRKTGSHNMLSEVANSREPLRDRGSSVYRSSSSPRISALLDNKDKERENKSYISSLAPRKLNSTSDIEEKENRESAVNLVRSGSYTRQLWRDEAKGNETPQTIAPSTYVSTYLKRIPHKSQADSTAEKTADSVSSSTPLCVITNHPLPSIANGVTTTPVLSISGTDSSVEAREKRRSYLTPVRDEEAESLRKARSRQARQTRRSTQGVTLTDLQEAERTFSRSRAERQAQEQPCEKPTDTEVGLEGSPEKHEPSAVPATEAGEGQQPWGRSLDEESICRRLRCPTQPDKPTTPTSPSTSTPSLYTSSSSHLLRTNRFSDPDSESSKTATNTATAKEMDKNENEEADLDEQSSKRLSIRERRRPKERRRGTGINFWTKDEDETDVSEEVKKAWHERLSRLESGGSNPTTSDSYGDRASARARREAREARLATLTSRVEEDSNRDYKKLYESALTENQKLKTKLQEAQLELADIKSKLEKVAQQKQEKTSDRSSVLEMEKRERRALERKMSEMEEEMKVLTELKSDNQRLKDENGALIRVISKLSK</sequence>
<feature type="region of interest" description="Disordered" evidence="11">
    <location>
        <begin position="559"/>
        <end position="578"/>
    </location>
</feature>
<dbReference type="Gene3D" id="6.10.250.1820">
    <property type="match status" value="1"/>
</dbReference>
<feature type="region of interest" description="Disordered" evidence="11">
    <location>
        <begin position="1"/>
        <end position="50"/>
    </location>
</feature>
<keyword evidence="4" id="KW-0677">Repeat</keyword>
<protein>
    <recommendedName>
        <fullName evidence="9">Protein phosphatase 1 regulatory subunit</fullName>
    </recommendedName>
</protein>
<feature type="compositionally biased region" description="Polar residues" evidence="11">
    <location>
        <begin position="389"/>
        <end position="400"/>
    </location>
</feature>
<feature type="compositionally biased region" description="Acidic residues" evidence="11">
    <location>
        <begin position="362"/>
        <end position="374"/>
    </location>
</feature>
<feature type="compositionally biased region" description="Basic and acidic residues" evidence="11">
    <location>
        <begin position="333"/>
        <end position="346"/>
    </location>
</feature>
<organism evidence="13 14">
    <name type="scientific">Aotus nancymaae</name>
    <name type="common">Ma's night monkey</name>
    <dbReference type="NCBI Taxonomy" id="37293"/>
    <lineage>
        <taxon>Eukaryota</taxon>
        <taxon>Metazoa</taxon>
        <taxon>Chordata</taxon>
        <taxon>Craniata</taxon>
        <taxon>Vertebrata</taxon>
        <taxon>Euteleostomi</taxon>
        <taxon>Mammalia</taxon>
        <taxon>Eutheria</taxon>
        <taxon>Euarchontoglires</taxon>
        <taxon>Primates</taxon>
        <taxon>Haplorrhini</taxon>
        <taxon>Platyrrhini</taxon>
        <taxon>Aotidae</taxon>
        <taxon>Aotus</taxon>
    </lineage>
</organism>
<evidence type="ECO:0000256" key="8">
    <source>
        <dbReference type="ARBA" id="ARBA00065548"/>
    </source>
</evidence>
<feature type="compositionally biased region" description="Basic and acidic residues" evidence="11">
    <location>
        <begin position="827"/>
        <end position="839"/>
    </location>
</feature>
<comment type="function">
    <text evidence="7">Regulates myosin phosphatase activity. Augments Ca(2+) sensitivity of the contractile apparatus.</text>
</comment>
<gene>
    <name evidence="13" type="primary">PPP1R12B</name>
</gene>
<dbReference type="Pfam" id="PF12796">
    <property type="entry name" value="Ank_2"/>
    <property type="match status" value="2"/>
</dbReference>
<dbReference type="GO" id="GO:0019901">
    <property type="term" value="F:protein kinase binding"/>
    <property type="evidence" value="ECO:0007669"/>
    <property type="project" value="InterPro"/>
</dbReference>
<dbReference type="Gene3D" id="6.10.140.390">
    <property type="match status" value="1"/>
</dbReference>
<dbReference type="InterPro" id="IPR031775">
    <property type="entry name" value="PRKG1_interact"/>
</dbReference>
<feature type="compositionally biased region" description="Basic and acidic residues" evidence="11">
    <location>
        <begin position="853"/>
        <end position="865"/>
    </location>
</feature>
<dbReference type="FunFam" id="1.25.40.20:FF:000004">
    <property type="entry name" value="Phosphatase 1 regulatory subunit 12A"/>
    <property type="match status" value="1"/>
</dbReference>
<dbReference type="GeneID" id="105722173"/>
<evidence type="ECO:0000256" key="5">
    <source>
        <dbReference type="ARBA" id="ARBA00023043"/>
    </source>
</evidence>
<dbReference type="PANTHER" id="PTHR24179:SF18">
    <property type="entry name" value="PROTEIN PHOSPHATASE 1 REGULATORY SUBUNIT 12B"/>
    <property type="match status" value="1"/>
</dbReference>
<dbReference type="FunFam" id="1.25.40.20:FF:000007">
    <property type="entry name" value="Phosphatase 1 regulatory subunit 12A"/>
    <property type="match status" value="1"/>
</dbReference>
<dbReference type="GO" id="GO:0004857">
    <property type="term" value="F:enzyme inhibitor activity"/>
    <property type="evidence" value="ECO:0007669"/>
    <property type="project" value="TreeGrafter"/>
</dbReference>
<feature type="region of interest" description="Disordered" evidence="11">
    <location>
        <begin position="921"/>
        <end position="951"/>
    </location>
</feature>
<dbReference type="Gene3D" id="1.25.40.20">
    <property type="entry name" value="Ankyrin repeat-containing domain"/>
    <property type="match status" value="2"/>
</dbReference>
<feature type="compositionally biased region" description="Basic and acidic residues" evidence="11">
    <location>
        <begin position="375"/>
        <end position="385"/>
    </location>
</feature>
<evidence type="ECO:0000256" key="3">
    <source>
        <dbReference type="ARBA" id="ARBA00022553"/>
    </source>
</evidence>
<feature type="compositionally biased region" description="Basic and acidic residues" evidence="11">
    <location>
        <begin position="1"/>
        <end position="24"/>
    </location>
</feature>
<feature type="compositionally biased region" description="Basic and acidic residues" evidence="11">
    <location>
        <begin position="623"/>
        <end position="632"/>
    </location>
</feature>
<feature type="region of interest" description="Disordered" evidence="11">
    <location>
        <begin position="330"/>
        <end position="517"/>
    </location>
</feature>
<keyword evidence="3" id="KW-0597">Phosphoprotein</keyword>
<dbReference type="GO" id="GO:0031672">
    <property type="term" value="C:A band"/>
    <property type="evidence" value="ECO:0007669"/>
    <property type="project" value="TreeGrafter"/>
</dbReference>
<evidence type="ECO:0000313" key="14">
    <source>
        <dbReference type="Proteomes" id="UP000233020"/>
    </source>
</evidence>
<dbReference type="CDD" id="cd21944">
    <property type="entry name" value="IPD_MYPT1"/>
    <property type="match status" value="1"/>
</dbReference>
<dbReference type="RefSeq" id="XP_012314890.1">
    <property type="nucleotide sequence ID" value="XM_012459467.3"/>
</dbReference>
<feature type="compositionally biased region" description="Low complexity" evidence="11">
    <location>
        <begin position="725"/>
        <end position="750"/>
    </location>
</feature>
<keyword evidence="2 9" id="KW-0963">Cytoplasm</keyword>
<keyword evidence="6" id="KW-0206">Cytoskeleton</keyword>
<dbReference type="AlphaFoldDB" id="A0A2K5EQN8"/>
<evidence type="ECO:0000256" key="11">
    <source>
        <dbReference type="SAM" id="MobiDB-lite"/>
    </source>
</evidence>
<dbReference type="InterPro" id="IPR002110">
    <property type="entry name" value="Ankyrin_rpt"/>
</dbReference>
<proteinExistence type="predicted"/>
<comment type="subunit">
    <text evidence="9">PP1 comprises a catalytic subunit, and one or several targeting or regulatory subunits.</text>
</comment>
<name>A0A2K5EQN8_AOTNA</name>
<feature type="compositionally biased region" description="Basic residues" evidence="11">
    <location>
        <begin position="800"/>
        <end position="810"/>
    </location>
</feature>
<dbReference type="SUPFAM" id="SSF48403">
    <property type="entry name" value="Ankyrin repeat"/>
    <property type="match status" value="1"/>
</dbReference>
<comment type="subcellular location">
    <subcellularLocation>
        <location evidence="1">Cytoplasm</location>
        <location evidence="1">Cytoskeleton</location>
        <location evidence="1">Stress fiber</location>
    </subcellularLocation>
</comment>
<dbReference type="PANTHER" id="PTHR24179">
    <property type="entry name" value="PROTEIN PHOSPHATASE 1 REGULATORY SUBUNIT 12"/>
    <property type="match status" value="1"/>
</dbReference>